<dbReference type="OrthoDB" id="5428081at2759"/>
<sequence length="110" mass="11609">MAPQRPRSARGSGAGLKVPNSAGRSAPGRPLLYTLAFAATTIMGTYYGAGLKMQSEATAAKEQAREKTTQEKIEALQHRRAGLVQSLEELEEKLNGTAPVKDLGNGRGNG</sequence>
<comment type="caution">
    <text evidence="4">The sequence shown here is derived from an EMBL/GenBank/DDBJ whole genome shotgun (WGS) entry which is preliminary data.</text>
</comment>
<keyword evidence="5" id="KW-1185">Reference proteome</keyword>
<protein>
    <submittedName>
        <fullName evidence="4">Uncharacterized protein</fullName>
    </submittedName>
</protein>
<dbReference type="AlphaFoldDB" id="A0A5N6KP40"/>
<feature type="region of interest" description="Disordered" evidence="2">
    <location>
        <begin position="1"/>
        <end position="28"/>
    </location>
</feature>
<accession>A0A5N6KP40</accession>
<gene>
    <name evidence="4" type="ORF">FH972_021288</name>
</gene>
<dbReference type="Proteomes" id="UP000327013">
    <property type="component" value="Unassembled WGS sequence"/>
</dbReference>
<organism evidence="4 5">
    <name type="scientific">Carpinus fangiana</name>
    <dbReference type="NCBI Taxonomy" id="176857"/>
    <lineage>
        <taxon>Eukaryota</taxon>
        <taxon>Viridiplantae</taxon>
        <taxon>Streptophyta</taxon>
        <taxon>Embryophyta</taxon>
        <taxon>Tracheophyta</taxon>
        <taxon>Spermatophyta</taxon>
        <taxon>Magnoliopsida</taxon>
        <taxon>eudicotyledons</taxon>
        <taxon>Gunneridae</taxon>
        <taxon>Pentapetalae</taxon>
        <taxon>rosids</taxon>
        <taxon>fabids</taxon>
        <taxon>Fagales</taxon>
        <taxon>Betulaceae</taxon>
        <taxon>Carpinus</taxon>
    </lineage>
</organism>
<evidence type="ECO:0000256" key="3">
    <source>
        <dbReference type="SAM" id="Phobius"/>
    </source>
</evidence>
<evidence type="ECO:0000313" key="5">
    <source>
        <dbReference type="Proteomes" id="UP000327013"/>
    </source>
</evidence>
<proteinExistence type="predicted"/>
<keyword evidence="3" id="KW-1133">Transmembrane helix</keyword>
<dbReference type="EMBL" id="VIBQ01000009">
    <property type="protein sequence ID" value="KAB8336984.1"/>
    <property type="molecule type" value="Genomic_DNA"/>
</dbReference>
<evidence type="ECO:0000256" key="2">
    <source>
        <dbReference type="SAM" id="MobiDB-lite"/>
    </source>
</evidence>
<keyword evidence="1" id="KW-0175">Coiled coil</keyword>
<feature type="coiled-coil region" evidence="1">
    <location>
        <begin position="59"/>
        <end position="93"/>
    </location>
</feature>
<keyword evidence="3" id="KW-0812">Transmembrane</keyword>
<evidence type="ECO:0000313" key="4">
    <source>
        <dbReference type="EMBL" id="KAB8336984.1"/>
    </source>
</evidence>
<reference evidence="4 5" key="1">
    <citation type="submission" date="2019-06" db="EMBL/GenBank/DDBJ databases">
        <title>A chromosomal-level reference genome of Carpinus fangiana (Coryloideae, Betulaceae).</title>
        <authorList>
            <person name="Yang X."/>
            <person name="Wang Z."/>
            <person name="Zhang L."/>
            <person name="Hao G."/>
            <person name="Liu J."/>
            <person name="Yang Y."/>
        </authorList>
    </citation>
    <scope>NUCLEOTIDE SEQUENCE [LARGE SCALE GENOMIC DNA]</scope>
    <source>
        <strain evidence="4">Cfa_2016G</strain>
        <tissue evidence="4">Leaf</tissue>
    </source>
</reference>
<name>A0A5N6KP40_9ROSI</name>
<feature type="transmembrane region" description="Helical" evidence="3">
    <location>
        <begin position="31"/>
        <end position="49"/>
    </location>
</feature>
<keyword evidence="3" id="KW-0472">Membrane</keyword>
<evidence type="ECO:0000256" key="1">
    <source>
        <dbReference type="SAM" id="Coils"/>
    </source>
</evidence>